<dbReference type="Pfam" id="PF18443">
    <property type="entry name" value="Tli4_N"/>
    <property type="match status" value="1"/>
</dbReference>
<dbReference type="InterPro" id="IPR041290">
    <property type="entry name" value="Tli4_C"/>
</dbReference>
<dbReference type="EMBL" id="FNDI01000012">
    <property type="protein sequence ID" value="SDI13439.1"/>
    <property type="molecule type" value="Genomic_DNA"/>
</dbReference>
<dbReference type="RefSeq" id="WP_143036538.1">
    <property type="nucleotide sequence ID" value="NZ_FNDI01000012.1"/>
</dbReference>
<protein>
    <recommendedName>
        <fullName evidence="5">Tle cognate immunity protein 4 C-terminal domain-containing protein</fullName>
    </recommendedName>
</protein>
<accession>A0A7Z7B8F9</accession>
<evidence type="ECO:0000313" key="4">
    <source>
        <dbReference type="Proteomes" id="UP000198900"/>
    </source>
</evidence>
<feature type="domain" description="Tle cognate immunity protein 4 N-terminal" evidence="2">
    <location>
        <begin position="10"/>
        <end position="157"/>
    </location>
</feature>
<organism evidence="3 4">
    <name type="scientific">Paraburkholderia steynii</name>
    <dbReference type="NCBI Taxonomy" id="1245441"/>
    <lineage>
        <taxon>Bacteria</taxon>
        <taxon>Pseudomonadati</taxon>
        <taxon>Pseudomonadota</taxon>
        <taxon>Betaproteobacteria</taxon>
        <taxon>Burkholderiales</taxon>
        <taxon>Burkholderiaceae</taxon>
        <taxon>Paraburkholderia</taxon>
    </lineage>
</organism>
<evidence type="ECO:0000313" key="3">
    <source>
        <dbReference type="EMBL" id="SDI13439.1"/>
    </source>
</evidence>
<evidence type="ECO:0008006" key="5">
    <source>
        <dbReference type="Google" id="ProtNLM"/>
    </source>
</evidence>
<evidence type="ECO:0000259" key="1">
    <source>
        <dbReference type="Pfam" id="PF18426"/>
    </source>
</evidence>
<dbReference type="InterPro" id="IPR040761">
    <property type="entry name" value="Tli4_N"/>
</dbReference>
<evidence type="ECO:0000259" key="2">
    <source>
        <dbReference type="Pfam" id="PF18443"/>
    </source>
</evidence>
<dbReference type="AlphaFoldDB" id="A0A7Z7B8F9"/>
<proteinExistence type="predicted"/>
<gene>
    <name evidence="3" type="ORF">SAMN04487926_112162</name>
</gene>
<keyword evidence="4" id="KW-1185">Reference proteome</keyword>
<sequence length="323" mass="36068">MNELTEKLDPHCVGRYLIDVPHDVLTFGRVEIQGVSIGTTLLTQHEYARAMEAREAALKSTKSVLGYQFLYEHGEGQQKGTRYFVHLKSETDPSDASRVIEAYKWDSGYQIKLQIEAVDFTRSKFKDKPSIKQMIIKNDVPEKSHAIFDLLARVRGRPENDIPTEPGVCIRGGFLPGNAGAQENVAMQFVLRDSPDVSFDLQTDSDIQESTTLLERGSSINEVLKHNDGRTIRKRQVNLTGMQAEEWLMAGTTTLDIPGHHLTLEANSKIGSPKTPLVTLDMNTGSLNNVQREHINKASLSEGEVVALWDAVSRTLRPRPNGF</sequence>
<comment type="caution">
    <text evidence="3">The sequence shown here is derived from an EMBL/GenBank/DDBJ whole genome shotgun (WGS) entry which is preliminary data.</text>
</comment>
<name>A0A7Z7B8F9_9BURK</name>
<feature type="domain" description="Tle cognate immunity protein 4 C-terminal" evidence="1">
    <location>
        <begin position="161"/>
        <end position="321"/>
    </location>
</feature>
<dbReference type="Proteomes" id="UP000198900">
    <property type="component" value="Unassembled WGS sequence"/>
</dbReference>
<reference evidence="3" key="1">
    <citation type="submission" date="2016-10" db="EMBL/GenBank/DDBJ databases">
        <authorList>
            <person name="Varghese N."/>
            <person name="Submissions S."/>
        </authorList>
    </citation>
    <scope>NUCLEOTIDE SEQUENCE [LARGE SCALE GENOMIC DNA]</scope>
    <source>
        <strain evidence="3">YR281</strain>
    </source>
</reference>
<dbReference type="Pfam" id="PF18426">
    <property type="entry name" value="Tli4_C"/>
    <property type="match status" value="1"/>
</dbReference>